<gene>
    <name evidence="14" type="ORF">THAOC_19812</name>
</gene>
<accession>K0SN59</accession>
<evidence type="ECO:0000256" key="4">
    <source>
        <dbReference type="ARBA" id="ARBA00022490"/>
    </source>
</evidence>
<dbReference type="InterPro" id="IPR008603">
    <property type="entry name" value="DCTN4"/>
</dbReference>
<reference evidence="14 15" key="1">
    <citation type="journal article" date="2012" name="Genome Biol.">
        <title>Genome and low-iron response of an oceanic diatom adapted to chronic iron limitation.</title>
        <authorList>
            <person name="Lommer M."/>
            <person name="Specht M."/>
            <person name="Roy A.S."/>
            <person name="Kraemer L."/>
            <person name="Andreson R."/>
            <person name="Gutowska M.A."/>
            <person name="Wolf J."/>
            <person name="Bergner S.V."/>
            <person name="Schilhabel M.B."/>
            <person name="Klostermeier U.C."/>
            <person name="Beiko R.G."/>
            <person name="Rosenstiel P."/>
            <person name="Hippler M."/>
            <person name="Laroche J."/>
        </authorList>
    </citation>
    <scope>NUCLEOTIDE SEQUENCE [LARGE SCALE GENOMIC DNA]</scope>
    <source>
        <strain evidence="14 15">CCMP1005</strain>
    </source>
</reference>
<dbReference type="GO" id="GO:0005869">
    <property type="term" value="C:dynactin complex"/>
    <property type="evidence" value="ECO:0007669"/>
    <property type="project" value="InterPro"/>
</dbReference>
<evidence type="ECO:0000256" key="12">
    <source>
        <dbReference type="ARBA" id="ARBA00034864"/>
    </source>
</evidence>
<protein>
    <recommendedName>
        <fullName evidence="12">Dynactin subunit 4</fullName>
    </recommendedName>
</protein>
<dbReference type="Proteomes" id="UP000266841">
    <property type="component" value="Unassembled WGS sequence"/>
</dbReference>
<name>K0SN59_THAOC</name>
<dbReference type="GO" id="GO:0001725">
    <property type="term" value="C:stress fiber"/>
    <property type="evidence" value="ECO:0007669"/>
    <property type="project" value="UniProtKB-SubCell"/>
</dbReference>
<evidence type="ECO:0000256" key="5">
    <source>
        <dbReference type="ARBA" id="ARBA00022499"/>
    </source>
</evidence>
<evidence type="ECO:0000256" key="8">
    <source>
        <dbReference type="ARBA" id="ARBA00022990"/>
    </source>
</evidence>
<keyword evidence="7" id="KW-0832">Ubl conjugation</keyword>
<keyword evidence="4" id="KW-0963">Cytoplasm</keyword>
<comment type="subunit">
    <text evidence="13">Subunit of dynactin, a multiprotein complex part of a tripartite complex with dynein and a adapter, such as BICDL1, BICD2 or HOOK3. The dynactin complex is built around ACTR1A/ACTB filament and consists of an actin-related filament composed of a shoulder domain, a pointed end and a barbed end. Its length is defined by its flexible shoulder domain. The soulder is composed of 2 DCTN1 subunits, 4 DCTN2 and 2 DCTN3. The 4 DCNT2 (via N-terminus) bind the ACTR1A filament and act as molecular rulers to determine the length. The pointed end is important for binding dynein-dynactin cargo adapters. Consists of 4 subunits: ACTR10, DCNT4, DCTN5 and DCTN6. The barbed end is composed of a CAPZA1:CAPZB heterodimers, which binds ACTR1A/ACTB filament and dynactin and stabilizes dynactin. Interacts with ATP7B, but not ATP7A, in a copper-dependent manner. Interacts with ANK2; this interaction is required for localization at costameres. Interacts with N4BP2L1.</text>
</comment>
<evidence type="ECO:0000256" key="13">
    <source>
        <dbReference type="ARBA" id="ARBA00093507"/>
    </source>
</evidence>
<dbReference type="PANTHER" id="PTHR13034:SF2">
    <property type="entry name" value="DYNACTIN SUBUNIT 4"/>
    <property type="match status" value="1"/>
</dbReference>
<evidence type="ECO:0000313" key="15">
    <source>
        <dbReference type="Proteomes" id="UP000266841"/>
    </source>
</evidence>
<sequence>MSSVLYVDHNGHLTPLTLAYHATASRHLSSGRSDVIPPSTKVEVDSAYCPRTLQFCDAASAASGNLPHKDGAGPKDCPVCFGPVCISIDETGADDAIRKLVCQYACTTGKQCGWTSRECGVVVCSDQLLECENDEASDQDLEVRRSAVIDEVTKKLEACLKERIDERNKLGDSIFESIVNMWNKREQTEERRKRMISVTPQQVSHDESWSLEALENSLLDKRKQLESPYIFTKDDSVAETNEIHQPEMQLLPTAAQVAAQMSITTRTPLRRADLFPLFVPYRARVSRRCRAELAAGRTGILVKPKLNPLEGDSSLRTGHGQWFKKDSSATQVVPRVQIVRKIHKERRYAVLLSVKNPTLSMVRLRFCGNDSQIVLGDDELREILVDPFNERRISAQLCQSFKNLGSTGFIELDPADDPFLDIGKEKRGDPPEVSGWEGTVIEDLENSGLKLVASQGDTSWVEFAVDFEEEVATNLVVPFSMQIEVGNGSWEASLVKRKELPEQEKDLVKLGLVAVL</sequence>
<evidence type="ECO:0000256" key="2">
    <source>
        <dbReference type="ARBA" id="ARBA00004529"/>
    </source>
</evidence>
<evidence type="ECO:0000256" key="7">
    <source>
        <dbReference type="ARBA" id="ARBA00022843"/>
    </source>
</evidence>
<evidence type="ECO:0000256" key="1">
    <source>
        <dbReference type="ARBA" id="ARBA00004300"/>
    </source>
</evidence>
<dbReference type="PANTHER" id="PTHR13034">
    <property type="entry name" value="DYNACTIN P62 SUBUNIT"/>
    <property type="match status" value="1"/>
</dbReference>
<comment type="subcellular location">
    <subcellularLocation>
        <location evidence="1">Cytoplasm</location>
        <location evidence="1">Cytoskeleton</location>
        <location evidence="1">Microtubule organizing center</location>
        <location evidence="1">Centrosome</location>
    </subcellularLocation>
    <subcellularLocation>
        <location evidence="2">Cytoplasm</location>
        <location evidence="2">Cytoskeleton</location>
        <location evidence="2">Stress fiber</location>
    </subcellularLocation>
    <subcellularLocation>
        <location evidence="3">Cytoplasm</location>
        <location evidence="3">Myofibril</location>
    </subcellularLocation>
</comment>
<keyword evidence="8" id="KW-0007">Acetylation</keyword>
<keyword evidence="15" id="KW-1185">Reference proteome</keyword>
<dbReference type="eggNOG" id="ENOG502SR6Y">
    <property type="taxonomic scope" value="Eukaryota"/>
</dbReference>
<dbReference type="OMA" id="LVCHYIC"/>
<keyword evidence="6" id="KW-0597">Phosphoprotein</keyword>
<keyword evidence="9" id="KW-0175">Coiled coil</keyword>
<dbReference type="EMBL" id="AGNL01022021">
    <property type="protein sequence ID" value="EJK59907.1"/>
    <property type="molecule type" value="Genomic_DNA"/>
</dbReference>
<organism evidence="14 15">
    <name type="scientific">Thalassiosira oceanica</name>
    <name type="common">Marine diatom</name>
    <dbReference type="NCBI Taxonomy" id="159749"/>
    <lineage>
        <taxon>Eukaryota</taxon>
        <taxon>Sar</taxon>
        <taxon>Stramenopiles</taxon>
        <taxon>Ochrophyta</taxon>
        <taxon>Bacillariophyta</taxon>
        <taxon>Coscinodiscophyceae</taxon>
        <taxon>Thalassiosirophycidae</taxon>
        <taxon>Thalassiosirales</taxon>
        <taxon>Thalassiosiraceae</taxon>
        <taxon>Thalassiosira</taxon>
    </lineage>
</organism>
<evidence type="ECO:0000313" key="14">
    <source>
        <dbReference type="EMBL" id="EJK59907.1"/>
    </source>
</evidence>
<comment type="caution">
    <text evidence="14">The sequence shown here is derived from an EMBL/GenBank/DDBJ whole genome shotgun (WGS) entry which is preliminary data.</text>
</comment>
<evidence type="ECO:0000256" key="9">
    <source>
        <dbReference type="ARBA" id="ARBA00023054"/>
    </source>
</evidence>
<dbReference type="AlphaFoldDB" id="K0SN59"/>
<evidence type="ECO:0000256" key="10">
    <source>
        <dbReference type="ARBA" id="ARBA00023212"/>
    </source>
</evidence>
<dbReference type="GO" id="GO:0005813">
    <property type="term" value="C:centrosome"/>
    <property type="evidence" value="ECO:0007669"/>
    <property type="project" value="UniProtKB-SubCell"/>
</dbReference>
<evidence type="ECO:0000256" key="11">
    <source>
        <dbReference type="ARBA" id="ARBA00034776"/>
    </source>
</evidence>
<proteinExistence type="inferred from homology"/>
<evidence type="ECO:0000256" key="6">
    <source>
        <dbReference type="ARBA" id="ARBA00022553"/>
    </source>
</evidence>
<evidence type="ECO:0000256" key="3">
    <source>
        <dbReference type="ARBA" id="ARBA00004657"/>
    </source>
</evidence>
<keyword evidence="5" id="KW-1017">Isopeptide bond</keyword>
<comment type="similarity">
    <text evidence="11">Belongs to the dynactin subunit 4 family.</text>
</comment>
<keyword evidence="10" id="KW-0206">Cytoskeleton</keyword>
<dbReference type="OrthoDB" id="283815at2759"/>